<dbReference type="EMBL" id="JAHESF010000005">
    <property type="protein sequence ID" value="MBT1696713.1"/>
    <property type="molecule type" value="Genomic_DNA"/>
</dbReference>
<evidence type="ECO:0000313" key="2">
    <source>
        <dbReference type="Proteomes" id="UP001319200"/>
    </source>
</evidence>
<dbReference type="PANTHER" id="PTHR35532">
    <property type="entry name" value="SIMILAR TO POLYHYDROXYALKANOATE DEPOLYMERASE"/>
    <property type="match status" value="1"/>
</dbReference>
<accession>A0AAP2GMA0</accession>
<evidence type="ECO:0008006" key="3">
    <source>
        <dbReference type="Google" id="ProtNLM"/>
    </source>
</evidence>
<name>A0AAP2GMA0_9BACT</name>
<gene>
    <name evidence="1" type="ORF">KK083_07500</name>
</gene>
<sequence length="649" mass="74026">MLLVLVSCGGPPDGVQGVLRKAGENRPELEKVIEHFSRSGDEEKLKAAYFLIENMEDKVALDGKHVRNYDIIFEILDSLHRNKVRILPVSPVVQHVWDSLTGIYGAPSLSQAHPVPDHRVIKSRYLIESIEQAFKVRQEADDAKNIDFDQFCEYILPYRIGTERLEPWREHLRWQYATLRDSLKGKSRVQIAEAINTHLKSFLYTNHTLWSYPFDVPVSKMEKGKRGACKHIVFYTAMVMRANGLPVGIDMVPRWGNHSKGHEWNVLLQENGEHFPFDAARTPFGGIREYPYKPAKVFRMTFASQKERLPPQESNPEDDIPVALLDPYYKDVTAEYTKTYDVRIELTQLPDAEKRYALICTFDSREWEPLDFGRIEGKHAVFKNMGTGIVYLAMYLQDGVLSPASNPFTIDTNGAVRYLSASPSLKQDMTLTRKFPCFPSTQEHLKTMIGGRFQGANKADFSDSVNLFTVTTIPAHRTVTPVSSTSTYRYIRYISPYNKRACVAELAFFGGRKKTDTTKLHGRIIGYPEVSPHIGNFYHEAFDGKLETYFQGGAKNGYGWAGLDLGTPQHITSISYCPRSDTNFIVEGDTYELFIWLNGGWQSMGRQVANEPLLRYKQVPAGGLYVLHNLSRGKEERIFTYDDGHQVWF</sequence>
<dbReference type="InterPro" id="IPR008979">
    <property type="entry name" value="Galactose-bd-like_sf"/>
</dbReference>
<keyword evidence="2" id="KW-1185">Reference proteome</keyword>
<dbReference type="Gene3D" id="2.60.120.260">
    <property type="entry name" value="Galactose-binding domain-like"/>
    <property type="match status" value="2"/>
</dbReference>
<reference evidence="1 2" key="1">
    <citation type="submission" date="2021-05" db="EMBL/GenBank/DDBJ databases">
        <title>A Polyphasic approach of four new species of the genus Ohtaekwangia: Ohtaekwangia histidinii sp. nov., Ohtaekwangia cretensis sp. nov., Ohtaekwangia indiensis sp. nov., Ohtaekwangia reichenbachii sp. nov. from diverse environment.</title>
        <authorList>
            <person name="Octaviana S."/>
        </authorList>
    </citation>
    <scope>NUCLEOTIDE SEQUENCE [LARGE SCALE GENOMIC DNA]</scope>
    <source>
        <strain evidence="1 2">PWU4</strain>
    </source>
</reference>
<organism evidence="1 2">
    <name type="scientific">Chryseosolibacter histidini</name>
    <dbReference type="NCBI Taxonomy" id="2782349"/>
    <lineage>
        <taxon>Bacteria</taxon>
        <taxon>Pseudomonadati</taxon>
        <taxon>Bacteroidota</taxon>
        <taxon>Cytophagia</taxon>
        <taxon>Cytophagales</taxon>
        <taxon>Chryseotaleaceae</taxon>
        <taxon>Chryseosolibacter</taxon>
    </lineage>
</organism>
<dbReference type="AlphaFoldDB" id="A0AAP2GMA0"/>
<dbReference type="Proteomes" id="UP001319200">
    <property type="component" value="Unassembled WGS sequence"/>
</dbReference>
<comment type="caution">
    <text evidence="1">The sequence shown here is derived from an EMBL/GenBank/DDBJ whole genome shotgun (WGS) entry which is preliminary data.</text>
</comment>
<evidence type="ECO:0000313" key="1">
    <source>
        <dbReference type="EMBL" id="MBT1696713.1"/>
    </source>
</evidence>
<proteinExistence type="predicted"/>
<dbReference type="SUPFAM" id="SSF49785">
    <property type="entry name" value="Galactose-binding domain-like"/>
    <property type="match status" value="1"/>
</dbReference>
<dbReference type="PANTHER" id="PTHR35532:SF5">
    <property type="entry name" value="CARBOHYDRATE-BINDING DOMAIN-CONTAINING PROTEIN"/>
    <property type="match status" value="1"/>
</dbReference>
<protein>
    <recommendedName>
        <fullName evidence="3">Peptide-N(4)-(N-acetyl-beta-glucosaminyl)asparagine amidase</fullName>
    </recommendedName>
</protein>
<dbReference type="RefSeq" id="WP_254162088.1">
    <property type="nucleotide sequence ID" value="NZ_JAHESF010000005.1"/>
</dbReference>